<comment type="subcellular location">
    <subcellularLocation>
        <location evidence="1">Membrane</location>
        <topology evidence="1">Multi-pass membrane protein</topology>
    </subcellularLocation>
</comment>
<evidence type="ECO:0000256" key="2">
    <source>
        <dbReference type="ARBA" id="ARBA00022692"/>
    </source>
</evidence>
<keyword evidence="4 5" id="KW-0472">Membrane</keyword>
<dbReference type="OrthoDB" id="262535at2759"/>
<dbReference type="Pfam" id="PF09799">
    <property type="entry name" value="Transmemb_17"/>
    <property type="match status" value="1"/>
</dbReference>
<dbReference type="GO" id="GO:0035869">
    <property type="term" value="C:ciliary transition zone"/>
    <property type="evidence" value="ECO:0007669"/>
    <property type="project" value="TreeGrafter"/>
</dbReference>
<evidence type="ECO:0000256" key="5">
    <source>
        <dbReference type="SAM" id="Phobius"/>
    </source>
</evidence>
<keyword evidence="3 5" id="KW-1133">Transmembrane helix</keyword>
<dbReference type="InterPro" id="IPR019184">
    <property type="entry name" value="Uncharacterised_TM-17"/>
</dbReference>
<name>A0A232EKW5_9HYME</name>
<protein>
    <recommendedName>
        <fullName evidence="8">Transmembrane protein 216</fullName>
    </recommendedName>
</protein>
<dbReference type="GO" id="GO:0016020">
    <property type="term" value="C:membrane"/>
    <property type="evidence" value="ECO:0007669"/>
    <property type="project" value="UniProtKB-SubCell"/>
</dbReference>
<dbReference type="PANTHER" id="PTHR13531">
    <property type="entry name" value="GEO07735P1-RELATED-RELATED"/>
    <property type="match status" value="1"/>
</dbReference>
<feature type="transmembrane region" description="Helical" evidence="5">
    <location>
        <begin position="78"/>
        <end position="99"/>
    </location>
</feature>
<dbReference type="STRING" id="543379.A0A232EKW5"/>
<sequence length="141" mass="15981">MSSAVMLSLLYQVLLYLNMFYFGMFATCEFCMKCVKAYNFPTSFGTISMEFALLLFLITTEGIRIYLGRKGNLLDHGLPFLLGVALNIPSSLATLYFLFWQDRTLRLEQILCGIELVLLAAELIVAIMFLVAVYRRPPPEG</sequence>
<feature type="transmembrane region" description="Helical" evidence="5">
    <location>
        <begin position="111"/>
        <end position="134"/>
    </location>
</feature>
<proteinExistence type="predicted"/>
<organism evidence="6 7">
    <name type="scientific">Trichomalopsis sarcophagae</name>
    <dbReference type="NCBI Taxonomy" id="543379"/>
    <lineage>
        <taxon>Eukaryota</taxon>
        <taxon>Metazoa</taxon>
        <taxon>Ecdysozoa</taxon>
        <taxon>Arthropoda</taxon>
        <taxon>Hexapoda</taxon>
        <taxon>Insecta</taxon>
        <taxon>Pterygota</taxon>
        <taxon>Neoptera</taxon>
        <taxon>Endopterygota</taxon>
        <taxon>Hymenoptera</taxon>
        <taxon>Apocrita</taxon>
        <taxon>Proctotrupomorpha</taxon>
        <taxon>Chalcidoidea</taxon>
        <taxon>Pteromalidae</taxon>
        <taxon>Pteromalinae</taxon>
        <taxon>Trichomalopsis</taxon>
    </lineage>
</organism>
<evidence type="ECO:0000313" key="7">
    <source>
        <dbReference type="Proteomes" id="UP000215335"/>
    </source>
</evidence>
<evidence type="ECO:0008006" key="8">
    <source>
        <dbReference type="Google" id="ProtNLM"/>
    </source>
</evidence>
<accession>A0A232EKW5</accession>
<dbReference type="EMBL" id="NNAY01003689">
    <property type="protein sequence ID" value="OXU19003.1"/>
    <property type="molecule type" value="Genomic_DNA"/>
</dbReference>
<keyword evidence="2 5" id="KW-0812">Transmembrane</keyword>
<comment type="caution">
    <text evidence="6">The sequence shown here is derived from an EMBL/GenBank/DDBJ whole genome shotgun (WGS) entry which is preliminary data.</text>
</comment>
<dbReference type="AlphaFoldDB" id="A0A232EKW5"/>
<dbReference type="GO" id="GO:1905515">
    <property type="term" value="P:non-motile cilium assembly"/>
    <property type="evidence" value="ECO:0007669"/>
    <property type="project" value="TreeGrafter"/>
</dbReference>
<feature type="transmembrane region" description="Helical" evidence="5">
    <location>
        <begin position="6"/>
        <end position="26"/>
    </location>
</feature>
<evidence type="ECO:0000256" key="4">
    <source>
        <dbReference type="ARBA" id="ARBA00023136"/>
    </source>
</evidence>
<evidence type="ECO:0000256" key="1">
    <source>
        <dbReference type="ARBA" id="ARBA00004141"/>
    </source>
</evidence>
<keyword evidence="7" id="KW-1185">Reference proteome</keyword>
<evidence type="ECO:0000313" key="6">
    <source>
        <dbReference type="EMBL" id="OXU19003.1"/>
    </source>
</evidence>
<dbReference type="PANTHER" id="PTHR13531:SF0">
    <property type="entry name" value="GEO07735P1-RELATED"/>
    <property type="match status" value="1"/>
</dbReference>
<feature type="transmembrane region" description="Helical" evidence="5">
    <location>
        <begin position="38"/>
        <end position="58"/>
    </location>
</feature>
<dbReference type="Proteomes" id="UP000215335">
    <property type="component" value="Unassembled WGS sequence"/>
</dbReference>
<evidence type="ECO:0000256" key="3">
    <source>
        <dbReference type="ARBA" id="ARBA00022989"/>
    </source>
</evidence>
<reference evidence="6 7" key="1">
    <citation type="journal article" date="2017" name="Curr. Biol.">
        <title>The Evolution of Venom by Co-option of Single-Copy Genes.</title>
        <authorList>
            <person name="Martinson E.O."/>
            <person name="Mrinalini"/>
            <person name="Kelkar Y.D."/>
            <person name="Chang C.H."/>
            <person name="Werren J.H."/>
        </authorList>
    </citation>
    <scope>NUCLEOTIDE SEQUENCE [LARGE SCALE GENOMIC DNA]</scope>
    <source>
        <strain evidence="6 7">Alberta</strain>
        <tissue evidence="6">Whole body</tissue>
    </source>
</reference>
<gene>
    <name evidence="6" type="ORF">TSAR_013509</name>
</gene>